<name>A0ABD2NR52_9CUCU</name>
<keyword evidence="1" id="KW-0812">Transmembrane</keyword>
<dbReference type="Proteomes" id="UP001516400">
    <property type="component" value="Unassembled WGS sequence"/>
</dbReference>
<dbReference type="EMBL" id="JABFTP020000144">
    <property type="protein sequence ID" value="KAL3280856.1"/>
    <property type="molecule type" value="Genomic_DNA"/>
</dbReference>
<comment type="caution">
    <text evidence="2">The sequence shown here is derived from an EMBL/GenBank/DDBJ whole genome shotgun (WGS) entry which is preliminary data.</text>
</comment>
<proteinExistence type="predicted"/>
<evidence type="ECO:0000256" key="1">
    <source>
        <dbReference type="SAM" id="Phobius"/>
    </source>
</evidence>
<keyword evidence="3" id="KW-1185">Reference proteome</keyword>
<dbReference type="AlphaFoldDB" id="A0ABD2NR52"/>
<evidence type="ECO:0000313" key="2">
    <source>
        <dbReference type="EMBL" id="KAL3280856.1"/>
    </source>
</evidence>
<evidence type="ECO:0000313" key="3">
    <source>
        <dbReference type="Proteomes" id="UP001516400"/>
    </source>
</evidence>
<sequence length="175" mass="20576">MDNLGMRFHNELRMAPGNNCVHFFSDPKQIDSIIEEVVDIAKQLFTRIARFTRHNQKLTIDELIKVREHEQDIEQTDSLDPVESENQMTIANLTEGLNSIEKGLQNDSATKRETKKLLVCYEENLREKKNLTRPATLVEYMKLRHQNNFGLRYFIHSNVNCFVLLNIFLLNYCFL</sequence>
<accession>A0ABD2NR52</accession>
<protein>
    <submittedName>
        <fullName evidence="2">Uncharacterized protein</fullName>
    </submittedName>
</protein>
<reference evidence="2 3" key="1">
    <citation type="journal article" date="2021" name="BMC Biol.">
        <title>Horizontally acquired antibacterial genes associated with adaptive radiation of ladybird beetles.</title>
        <authorList>
            <person name="Li H.S."/>
            <person name="Tang X.F."/>
            <person name="Huang Y.H."/>
            <person name="Xu Z.Y."/>
            <person name="Chen M.L."/>
            <person name="Du X.Y."/>
            <person name="Qiu B.Y."/>
            <person name="Chen P.T."/>
            <person name="Zhang W."/>
            <person name="Slipinski A."/>
            <person name="Escalona H.E."/>
            <person name="Waterhouse R.M."/>
            <person name="Zwick A."/>
            <person name="Pang H."/>
        </authorList>
    </citation>
    <scope>NUCLEOTIDE SEQUENCE [LARGE SCALE GENOMIC DNA]</scope>
    <source>
        <strain evidence="2">SYSU2018</strain>
    </source>
</reference>
<feature type="transmembrane region" description="Helical" evidence="1">
    <location>
        <begin position="151"/>
        <end position="172"/>
    </location>
</feature>
<organism evidence="2 3">
    <name type="scientific">Cryptolaemus montrouzieri</name>
    <dbReference type="NCBI Taxonomy" id="559131"/>
    <lineage>
        <taxon>Eukaryota</taxon>
        <taxon>Metazoa</taxon>
        <taxon>Ecdysozoa</taxon>
        <taxon>Arthropoda</taxon>
        <taxon>Hexapoda</taxon>
        <taxon>Insecta</taxon>
        <taxon>Pterygota</taxon>
        <taxon>Neoptera</taxon>
        <taxon>Endopterygota</taxon>
        <taxon>Coleoptera</taxon>
        <taxon>Polyphaga</taxon>
        <taxon>Cucujiformia</taxon>
        <taxon>Coccinelloidea</taxon>
        <taxon>Coccinellidae</taxon>
        <taxon>Scymninae</taxon>
        <taxon>Scymnini</taxon>
        <taxon>Cryptolaemus</taxon>
    </lineage>
</organism>
<keyword evidence="1" id="KW-1133">Transmembrane helix</keyword>
<keyword evidence="1" id="KW-0472">Membrane</keyword>
<gene>
    <name evidence="2" type="ORF">HHI36_004085</name>
</gene>